<evidence type="ECO:0000313" key="4">
    <source>
        <dbReference type="Proteomes" id="UP001221898"/>
    </source>
</evidence>
<comment type="similarity">
    <text evidence="1">Belongs to the apolipoprotein L family.</text>
</comment>
<evidence type="ECO:0000256" key="2">
    <source>
        <dbReference type="SAM" id="MobiDB-lite"/>
    </source>
</evidence>
<dbReference type="GO" id="GO:0006869">
    <property type="term" value="P:lipid transport"/>
    <property type="evidence" value="ECO:0007669"/>
    <property type="project" value="InterPro"/>
</dbReference>
<dbReference type="Proteomes" id="UP001221898">
    <property type="component" value="Unassembled WGS sequence"/>
</dbReference>
<gene>
    <name evidence="3" type="ORF">AAFF_G00177010</name>
</gene>
<dbReference type="GO" id="GO:0016020">
    <property type="term" value="C:membrane"/>
    <property type="evidence" value="ECO:0007669"/>
    <property type="project" value="TreeGrafter"/>
</dbReference>
<dbReference type="GO" id="GO:0005576">
    <property type="term" value="C:extracellular region"/>
    <property type="evidence" value="ECO:0007669"/>
    <property type="project" value="InterPro"/>
</dbReference>
<evidence type="ECO:0000313" key="3">
    <source>
        <dbReference type="EMBL" id="KAJ8386107.1"/>
    </source>
</evidence>
<sequence>MPKAVLYSELCQGKHNRSGPIKRFKDQLKQQLTAAEIDNKIGKLWAADKNSWHFTARKAGLRIDNIRHQTAEERRRWRKGTVPAQPPTQASTSHKFQCPSSHRMAVPCKLCLAVLYDCLCQQWGEQLITVRQGWELDIRQCWTGTTMDIIHTWGKLEKLAGDYISDTLSCIHTVQGFCDRHSKWLLQRETELEMMRGIKDRAERLHLTTDHISKSEHKRKAFGEYMWSKATQMTAESRAQELEKELGAVLKDSLEGLEKLTLFLEAVEKLAVTSLLVFREENPLCRLSKETSTAAICSIILATKRACPLLIHFKRDNNDFFLPSLVNVDALIFQLDKYTQVSQELCVKLQKRQMTYVMDVRLDFAKETMQNMLDHLNQLTNIRMDPHFRMTFLFRGAALRFIGLFSQRSSRMREFLEALEEGAVQLDRMKMGVNISSVAGSTVGLAGGVMSIVGLALAPVTAGLSLTLTLVGVGLGVTSGVNGLATGIAELSVNSYRGKKVNEILQSYKEDVGMLLECLKQVANSTKPEVVPGVIDAMMGAGKMGVKILGVSRKIDAIVDGASALTILKNEGLVSSVVRGAGQEGKSVHYMPNVVTDLSDLGQLAKGTSITLTKSARAGFIALNSIFMGLDILFICKDSISLAKGSKSNVSKVIRGRADLWKIELDAWERIHNSLCIGIWRYKKSMEVLERPFYS</sequence>
<dbReference type="GO" id="GO:0042157">
    <property type="term" value="P:lipoprotein metabolic process"/>
    <property type="evidence" value="ECO:0007669"/>
    <property type="project" value="InterPro"/>
</dbReference>
<evidence type="ECO:0000256" key="1">
    <source>
        <dbReference type="ARBA" id="ARBA00010090"/>
    </source>
</evidence>
<proteinExistence type="inferred from homology"/>
<dbReference type="EMBL" id="JAINUG010000235">
    <property type="protein sequence ID" value="KAJ8386107.1"/>
    <property type="molecule type" value="Genomic_DNA"/>
</dbReference>
<organism evidence="3 4">
    <name type="scientific">Aldrovandia affinis</name>
    <dbReference type="NCBI Taxonomy" id="143900"/>
    <lineage>
        <taxon>Eukaryota</taxon>
        <taxon>Metazoa</taxon>
        <taxon>Chordata</taxon>
        <taxon>Craniata</taxon>
        <taxon>Vertebrata</taxon>
        <taxon>Euteleostomi</taxon>
        <taxon>Actinopterygii</taxon>
        <taxon>Neopterygii</taxon>
        <taxon>Teleostei</taxon>
        <taxon>Notacanthiformes</taxon>
        <taxon>Halosauridae</taxon>
        <taxon>Aldrovandia</taxon>
    </lineage>
</organism>
<feature type="region of interest" description="Disordered" evidence="2">
    <location>
        <begin position="74"/>
        <end position="95"/>
    </location>
</feature>
<dbReference type="InterPro" id="IPR008405">
    <property type="entry name" value="ApoL"/>
</dbReference>
<name>A0AAD7RLF6_9TELE</name>
<evidence type="ECO:0008006" key="5">
    <source>
        <dbReference type="Google" id="ProtNLM"/>
    </source>
</evidence>
<reference evidence="3" key="1">
    <citation type="journal article" date="2023" name="Science">
        <title>Genome structures resolve the early diversification of teleost fishes.</title>
        <authorList>
            <person name="Parey E."/>
            <person name="Louis A."/>
            <person name="Montfort J."/>
            <person name="Bouchez O."/>
            <person name="Roques C."/>
            <person name="Iampietro C."/>
            <person name="Lluch J."/>
            <person name="Castinel A."/>
            <person name="Donnadieu C."/>
            <person name="Desvignes T."/>
            <person name="Floi Bucao C."/>
            <person name="Jouanno E."/>
            <person name="Wen M."/>
            <person name="Mejri S."/>
            <person name="Dirks R."/>
            <person name="Jansen H."/>
            <person name="Henkel C."/>
            <person name="Chen W.J."/>
            <person name="Zahm M."/>
            <person name="Cabau C."/>
            <person name="Klopp C."/>
            <person name="Thompson A.W."/>
            <person name="Robinson-Rechavi M."/>
            <person name="Braasch I."/>
            <person name="Lecointre G."/>
            <person name="Bobe J."/>
            <person name="Postlethwait J.H."/>
            <person name="Berthelot C."/>
            <person name="Roest Crollius H."/>
            <person name="Guiguen Y."/>
        </authorList>
    </citation>
    <scope>NUCLEOTIDE SEQUENCE</scope>
    <source>
        <strain evidence="3">NC1722</strain>
    </source>
</reference>
<dbReference type="PANTHER" id="PTHR14096:SF57">
    <property type="entry name" value="APOLIPOPROTEIN L4"/>
    <property type="match status" value="1"/>
</dbReference>
<comment type="caution">
    <text evidence="3">The sequence shown here is derived from an EMBL/GenBank/DDBJ whole genome shotgun (WGS) entry which is preliminary data.</text>
</comment>
<accession>A0AAD7RLF6</accession>
<dbReference type="AlphaFoldDB" id="A0AAD7RLF6"/>
<protein>
    <recommendedName>
        <fullName evidence="5">Apolipoprotein L3</fullName>
    </recommendedName>
</protein>
<keyword evidence="4" id="KW-1185">Reference proteome</keyword>
<dbReference type="Pfam" id="PF05461">
    <property type="entry name" value="ApoL"/>
    <property type="match status" value="1"/>
</dbReference>
<dbReference type="PANTHER" id="PTHR14096">
    <property type="entry name" value="APOLIPOPROTEIN L"/>
    <property type="match status" value="1"/>
</dbReference>
<dbReference type="GO" id="GO:0008289">
    <property type="term" value="F:lipid binding"/>
    <property type="evidence" value="ECO:0007669"/>
    <property type="project" value="InterPro"/>
</dbReference>